<name>A0A8J4LLR3_9CHLO</name>
<sequence>MGKDRLDEPLDLHNYATWKLRFELLCGELGYGHALFAVPISEADVIMSNKVKSVMAKNVKNHHLQTIVRAANAKAAWDALAATFASTCNTRKIALRQELSDFKMADGEHMPVYVSRALLYLCHIRLQQRLDRRMPGNWPTWILASRNPRILQLSPLPMGVSSHPQGQSRLNGILIPDDLMMEITPPLHTSTIHTSTLMDGGFEPGLVTTRSISFVVSLSWPTWILASRYPRILQARLVKLAGCRTRGH</sequence>
<proteinExistence type="predicted"/>
<comment type="caution">
    <text evidence="1">The sequence shown here is derived from an EMBL/GenBank/DDBJ whole genome shotgun (WGS) entry which is preliminary data.</text>
</comment>
<accession>A0A8J4LLR3</accession>
<organism evidence="1 2">
    <name type="scientific">Volvox reticuliferus</name>
    <dbReference type="NCBI Taxonomy" id="1737510"/>
    <lineage>
        <taxon>Eukaryota</taxon>
        <taxon>Viridiplantae</taxon>
        <taxon>Chlorophyta</taxon>
        <taxon>core chlorophytes</taxon>
        <taxon>Chlorophyceae</taxon>
        <taxon>CS clade</taxon>
        <taxon>Chlamydomonadales</taxon>
        <taxon>Volvocaceae</taxon>
        <taxon>Volvox</taxon>
    </lineage>
</organism>
<evidence type="ECO:0000313" key="1">
    <source>
        <dbReference type="EMBL" id="GIM02238.1"/>
    </source>
</evidence>
<dbReference type="Proteomes" id="UP000722791">
    <property type="component" value="Unassembled WGS sequence"/>
</dbReference>
<dbReference type="AlphaFoldDB" id="A0A8J4LLR3"/>
<evidence type="ECO:0000313" key="2">
    <source>
        <dbReference type="Proteomes" id="UP000722791"/>
    </source>
</evidence>
<dbReference type="Pfam" id="PF14223">
    <property type="entry name" value="Retrotran_gag_2"/>
    <property type="match status" value="1"/>
</dbReference>
<protein>
    <recommendedName>
        <fullName evidence="3">DUF4219 domain-containing protein</fullName>
    </recommendedName>
</protein>
<reference evidence="1" key="1">
    <citation type="journal article" date="2021" name="Proc. Natl. Acad. Sci. U.S.A.">
        <title>Three genomes in the algal genus Volvox reveal the fate of a haploid sex-determining region after a transition to homothallism.</title>
        <authorList>
            <person name="Yamamoto K."/>
            <person name="Hamaji T."/>
            <person name="Kawai-Toyooka H."/>
            <person name="Matsuzaki R."/>
            <person name="Takahashi F."/>
            <person name="Nishimura Y."/>
            <person name="Kawachi M."/>
            <person name="Noguchi H."/>
            <person name="Minakuchi Y."/>
            <person name="Umen J.G."/>
            <person name="Toyoda A."/>
            <person name="Nozaki H."/>
        </authorList>
    </citation>
    <scope>NUCLEOTIDE SEQUENCE</scope>
    <source>
        <strain evidence="1">NIES-3785</strain>
    </source>
</reference>
<evidence type="ECO:0008006" key="3">
    <source>
        <dbReference type="Google" id="ProtNLM"/>
    </source>
</evidence>
<dbReference type="EMBL" id="BNCQ01000011">
    <property type="protein sequence ID" value="GIM02238.1"/>
    <property type="molecule type" value="Genomic_DNA"/>
</dbReference>
<gene>
    <name evidence="1" type="ORF">Vretimale_7158</name>
</gene>